<dbReference type="InterPro" id="IPR006944">
    <property type="entry name" value="Phage/GTA_portal"/>
</dbReference>
<keyword evidence="1" id="KW-1188">Viral release from host cell</keyword>
<name>A0A6J5MY87_9CAUD</name>
<dbReference type="Gene3D" id="3.40.140.120">
    <property type="match status" value="1"/>
</dbReference>
<keyword evidence="3" id="KW-0231">Viral genome packaging</keyword>
<evidence type="ECO:0000256" key="3">
    <source>
        <dbReference type="ARBA" id="ARBA00023219"/>
    </source>
</evidence>
<evidence type="ECO:0000256" key="1">
    <source>
        <dbReference type="ARBA" id="ARBA00022950"/>
    </source>
</evidence>
<evidence type="ECO:0000256" key="2">
    <source>
        <dbReference type="ARBA" id="ARBA00023009"/>
    </source>
</evidence>
<keyword evidence="2" id="KW-1162">Viral penetration into host cytoplasm</keyword>
<proteinExistence type="predicted"/>
<dbReference type="Gene3D" id="3.30.1120.70">
    <property type="match status" value="1"/>
</dbReference>
<organism evidence="4">
    <name type="scientific">uncultured Caudovirales phage</name>
    <dbReference type="NCBI Taxonomy" id="2100421"/>
    <lineage>
        <taxon>Viruses</taxon>
        <taxon>Duplodnaviria</taxon>
        <taxon>Heunggongvirae</taxon>
        <taxon>Uroviricota</taxon>
        <taxon>Caudoviricetes</taxon>
        <taxon>Peduoviridae</taxon>
        <taxon>Maltschvirus</taxon>
        <taxon>Maltschvirus maltsch</taxon>
    </lineage>
</organism>
<accession>A0A6J5MY87</accession>
<keyword evidence="1" id="KW-0118">Viral capsid assembly</keyword>
<dbReference type="EMBL" id="LR796536">
    <property type="protein sequence ID" value="CAB4149933.1"/>
    <property type="molecule type" value="Genomic_DNA"/>
</dbReference>
<dbReference type="Gene3D" id="1.20.1270.210">
    <property type="match status" value="1"/>
</dbReference>
<dbReference type="Pfam" id="PF04860">
    <property type="entry name" value="Phage_portal"/>
    <property type="match status" value="1"/>
</dbReference>
<evidence type="ECO:0000313" key="4">
    <source>
        <dbReference type="EMBL" id="CAB4149933.1"/>
    </source>
</evidence>
<sequence>MGLFDRKRTIETVAISRGADVAAQIGPAPTLDAFFPFGGADYLASREEAMSVPAIARARNMICSSIATIPMITRDKDTGTIIDQPVVISDPDKRVPGAASWVWACEDLLFTGFSYFQIMSLFADTGRVREMWRVAPNRVGTFLDSNGTSIEYYTVDGKQVPNSGVGSLVVFYGNDEGLLNRAGRTIRAGAELERAAAMYAREPVPSMVLKSNGTALPADRIAKLLDAWGAARRNRGTAFLNADVELTTVGFTPEQIGLNAAREIIATELARAVGIPAYFIDAPTGSSMTYANAQTARQTLLDFSLLPLMNSISSRLSMPDFTPSTQRVEFDLKAYLRGSEKERADIYKILFDIGAITTDEIRKMEDMIQ</sequence>
<keyword evidence="2" id="KW-1171">Viral genome ejection through host cell envelope</keyword>
<keyword evidence="2" id="KW-1160">Virus entry into host cell</keyword>
<reference evidence="4" key="1">
    <citation type="submission" date="2020-04" db="EMBL/GenBank/DDBJ databases">
        <authorList>
            <person name="Chiriac C."/>
            <person name="Salcher M."/>
            <person name="Ghai R."/>
            <person name="Kavagutti S V."/>
        </authorList>
    </citation>
    <scope>NUCLEOTIDE SEQUENCE</scope>
</reference>
<gene>
    <name evidence="4" type="ORF">UFOVP560_9</name>
</gene>
<protein>
    <submittedName>
        <fullName evidence="4">Portal_HK97, phage portal protein, HK97 family</fullName>
    </submittedName>
</protein>